<feature type="domain" description="Xaa-Pro dipeptidyl-peptidase C-terminal" evidence="2">
    <location>
        <begin position="319"/>
        <end position="572"/>
    </location>
</feature>
<dbReference type="Gene3D" id="2.60.120.260">
    <property type="entry name" value="Galactose-binding domain-like"/>
    <property type="match status" value="1"/>
</dbReference>
<gene>
    <name evidence="3" type="ORF">BJY01DRAFT_235566</name>
</gene>
<evidence type="ECO:0000313" key="3">
    <source>
        <dbReference type="EMBL" id="KAL2843742.1"/>
    </source>
</evidence>
<dbReference type="NCBIfam" id="TIGR00976">
    <property type="entry name" value="CocE_NonD"/>
    <property type="match status" value="1"/>
</dbReference>
<keyword evidence="4" id="KW-1185">Reference proteome</keyword>
<dbReference type="Gene3D" id="3.40.50.1820">
    <property type="entry name" value="alpha/beta hydrolase"/>
    <property type="match status" value="1"/>
</dbReference>
<evidence type="ECO:0000259" key="2">
    <source>
        <dbReference type="SMART" id="SM00939"/>
    </source>
</evidence>
<dbReference type="PANTHER" id="PTHR43056">
    <property type="entry name" value="PEPTIDASE S9 PROLYL OLIGOPEPTIDASE"/>
    <property type="match status" value="1"/>
</dbReference>
<dbReference type="SUPFAM" id="SSF49785">
    <property type="entry name" value="Galactose-binding domain-like"/>
    <property type="match status" value="1"/>
</dbReference>
<dbReference type="InterPro" id="IPR050585">
    <property type="entry name" value="Xaa-Pro_dipeptidyl-ppase/CocE"/>
</dbReference>
<dbReference type="GO" id="GO:0016787">
    <property type="term" value="F:hydrolase activity"/>
    <property type="evidence" value="ECO:0007669"/>
    <property type="project" value="UniProtKB-KW"/>
</dbReference>
<evidence type="ECO:0000313" key="4">
    <source>
        <dbReference type="Proteomes" id="UP001610446"/>
    </source>
</evidence>
<dbReference type="InterPro" id="IPR005674">
    <property type="entry name" value="CocE/Ser_esterase"/>
</dbReference>
<dbReference type="SUPFAM" id="SSF53474">
    <property type="entry name" value="alpha/beta-Hydrolases"/>
    <property type="match status" value="1"/>
</dbReference>
<reference evidence="3 4" key="1">
    <citation type="submission" date="2024-07" db="EMBL/GenBank/DDBJ databases">
        <title>Section-level genome sequencing and comparative genomics of Aspergillus sections Usti and Cavernicolus.</title>
        <authorList>
            <consortium name="Lawrence Berkeley National Laboratory"/>
            <person name="Nybo J.L."/>
            <person name="Vesth T.C."/>
            <person name="Theobald S."/>
            <person name="Frisvad J.C."/>
            <person name="Larsen T.O."/>
            <person name="Kjaerboelling I."/>
            <person name="Rothschild-Mancinelli K."/>
            <person name="Lyhne E.K."/>
            <person name="Kogle M.E."/>
            <person name="Barry K."/>
            <person name="Clum A."/>
            <person name="Na H."/>
            <person name="Ledsgaard L."/>
            <person name="Lin J."/>
            <person name="Lipzen A."/>
            <person name="Kuo A."/>
            <person name="Riley R."/>
            <person name="Mondo S."/>
            <person name="Labutti K."/>
            <person name="Haridas S."/>
            <person name="Pangalinan J."/>
            <person name="Salamov A.A."/>
            <person name="Simmons B.A."/>
            <person name="Magnuson J.K."/>
            <person name="Chen J."/>
            <person name="Drula E."/>
            <person name="Henrissat B."/>
            <person name="Wiebenga A."/>
            <person name="Lubbers R.J."/>
            <person name="Gomes A.C."/>
            <person name="Makela M.R."/>
            <person name="Stajich J."/>
            <person name="Grigoriev I.V."/>
            <person name="Mortensen U.H."/>
            <person name="De Vries R.P."/>
            <person name="Baker S.E."/>
            <person name="Andersen M.R."/>
        </authorList>
    </citation>
    <scope>NUCLEOTIDE SEQUENCE [LARGE SCALE GENOMIC DNA]</scope>
    <source>
        <strain evidence="3 4">CBS 123904</strain>
    </source>
</reference>
<proteinExistence type="predicted"/>
<dbReference type="InterPro" id="IPR029058">
    <property type="entry name" value="AB_hydrolase_fold"/>
</dbReference>
<name>A0ABR4JUL3_9EURO</name>
<dbReference type="SMART" id="SM00939">
    <property type="entry name" value="PepX_C"/>
    <property type="match status" value="1"/>
</dbReference>
<comment type="caution">
    <text evidence="3">The sequence shown here is derived from an EMBL/GenBank/DDBJ whole genome shotgun (WGS) entry which is preliminary data.</text>
</comment>
<keyword evidence="1 3" id="KW-0378">Hydrolase</keyword>
<evidence type="ECO:0000256" key="1">
    <source>
        <dbReference type="ARBA" id="ARBA00022801"/>
    </source>
</evidence>
<dbReference type="Pfam" id="PF02129">
    <property type="entry name" value="Peptidase_S15"/>
    <property type="match status" value="1"/>
</dbReference>
<dbReference type="InterPro" id="IPR000383">
    <property type="entry name" value="Xaa-Pro-like_dom"/>
</dbReference>
<sequence length="578" mass="64864">MVPFKVGSVEVKLTPAAPVDHPPASSKTVELEAGHRKRPECRPLPTPIILDQDQEITLRDGAKIRTDIYRPKTAEKVPAIVMWGPYGKSGSGLLNISFMPLRANIPEDKLSGYEDFEGLDPAEWVPKGYAVVNVDSRGTGDSDGDILWWGTAEGRDGYDAIEELAKLPWCNGKIALAGNSWLAISQWFIAAEQPPHLAAIAPLEGASDPYREDSFRGGVPWTTFSRMITSTLQGRNQQEDWPSMVESTNTTNDYFEDKRADFSKIQVPAYIGASYSSDIHTVGSLRAFEEIPHESKWLVLHATQEWYDLYTPERTEDLNNFFEYYLKDIQNDWLQSPPVRLALLRHSKPAIIDIPFDDLPWHLPSAVSNKLYLTPDRTLSQTKAQPGQITYKAHTSEAVTFTYTFPKKTTIVGPSTLFIDISAPSHDDIDVYTHLFKADKTGIILYHDNIGIPNTLSAEEKEKLTTNRLFRYHGPNGVLRASQRNVSVERSGKTWKTLSHEKVQKLTPGERISLEIQLWPTGMIFEEGEHLHLKISGEKIGLPGLPQLGKIPSRNKGENVLYLGEEGEARLEFFTIDV</sequence>
<accession>A0ABR4JUL3</accession>
<dbReference type="EMBL" id="JBFXLU010000087">
    <property type="protein sequence ID" value="KAL2843742.1"/>
    <property type="molecule type" value="Genomic_DNA"/>
</dbReference>
<dbReference type="Pfam" id="PF08530">
    <property type="entry name" value="PepX_C"/>
    <property type="match status" value="1"/>
</dbReference>
<dbReference type="PANTHER" id="PTHR43056:SF10">
    <property type="entry name" value="COCE_NOND FAMILY, PUTATIVE (AFU_ORTHOLOGUE AFUA_7G00600)-RELATED"/>
    <property type="match status" value="1"/>
</dbReference>
<protein>
    <submittedName>
        <fullName evidence="3">Alpha/Beta hydrolase protein</fullName>
    </submittedName>
</protein>
<organism evidence="3 4">
    <name type="scientific">Aspergillus pseudoustus</name>
    <dbReference type="NCBI Taxonomy" id="1810923"/>
    <lineage>
        <taxon>Eukaryota</taxon>
        <taxon>Fungi</taxon>
        <taxon>Dikarya</taxon>
        <taxon>Ascomycota</taxon>
        <taxon>Pezizomycotina</taxon>
        <taxon>Eurotiomycetes</taxon>
        <taxon>Eurotiomycetidae</taxon>
        <taxon>Eurotiales</taxon>
        <taxon>Aspergillaceae</taxon>
        <taxon>Aspergillus</taxon>
        <taxon>Aspergillus subgen. Nidulantes</taxon>
    </lineage>
</organism>
<dbReference type="InterPro" id="IPR013736">
    <property type="entry name" value="Xaa-Pro_dipept_C"/>
</dbReference>
<dbReference type="InterPro" id="IPR008979">
    <property type="entry name" value="Galactose-bd-like_sf"/>
</dbReference>
<dbReference type="Proteomes" id="UP001610446">
    <property type="component" value="Unassembled WGS sequence"/>
</dbReference>
<dbReference type="Gene3D" id="1.10.3020.20">
    <property type="match status" value="1"/>
</dbReference>